<dbReference type="InterPro" id="IPR050651">
    <property type="entry name" value="Plant_Cytochrome_P450_Monoox"/>
</dbReference>
<keyword evidence="12" id="KW-1185">Reference proteome</keyword>
<dbReference type="GO" id="GO:0005506">
    <property type="term" value="F:iron ion binding"/>
    <property type="evidence" value="ECO:0007669"/>
    <property type="project" value="InterPro"/>
</dbReference>
<name>A0A6A6K4R5_HEVBR</name>
<evidence type="ECO:0000313" key="12">
    <source>
        <dbReference type="Proteomes" id="UP000467840"/>
    </source>
</evidence>
<dbReference type="GO" id="GO:0004497">
    <property type="term" value="F:monooxygenase activity"/>
    <property type="evidence" value="ECO:0007669"/>
    <property type="project" value="UniProtKB-KW"/>
</dbReference>
<dbReference type="SUPFAM" id="SSF48264">
    <property type="entry name" value="Cytochrome P450"/>
    <property type="match status" value="1"/>
</dbReference>
<dbReference type="InterPro" id="IPR001128">
    <property type="entry name" value="Cyt_P450"/>
</dbReference>
<dbReference type="Pfam" id="PF00067">
    <property type="entry name" value="p450"/>
    <property type="match status" value="1"/>
</dbReference>
<accession>A0A6A6K4R5</accession>
<comment type="caution">
    <text evidence="11">The sequence shown here is derived from an EMBL/GenBank/DDBJ whole genome shotgun (WGS) entry which is preliminary data.</text>
</comment>
<dbReference type="AlphaFoldDB" id="A0A6A6K4R5"/>
<dbReference type="PRINTS" id="PR00463">
    <property type="entry name" value="EP450I"/>
</dbReference>
<dbReference type="InterPro" id="IPR002401">
    <property type="entry name" value="Cyt_P450_E_grp-I"/>
</dbReference>
<protein>
    <recommendedName>
        <fullName evidence="13">Cytochrome P450</fullName>
    </recommendedName>
</protein>
<evidence type="ECO:0000256" key="9">
    <source>
        <dbReference type="ARBA" id="ARBA00023033"/>
    </source>
</evidence>
<evidence type="ECO:0000256" key="6">
    <source>
        <dbReference type="ARBA" id="ARBA00022989"/>
    </source>
</evidence>
<dbReference type="PANTHER" id="PTHR47947">
    <property type="entry name" value="CYTOCHROME P450 82C3-RELATED"/>
    <property type="match status" value="1"/>
</dbReference>
<keyword evidence="6" id="KW-1133">Transmembrane helix</keyword>
<dbReference type="PANTHER" id="PTHR47947:SF62">
    <property type="entry name" value="CYTOCHROME P450, FAMILY 81, SUBFAMILY D, POLYPEPTIDE 5"/>
    <property type="match status" value="1"/>
</dbReference>
<evidence type="ECO:0000313" key="11">
    <source>
        <dbReference type="EMBL" id="KAF2283781.1"/>
    </source>
</evidence>
<dbReference type="Proteomes" id="UP000467840">
    <property type="component" value="Chromosome 12"/>
</dbReference>
<evidence type="ECO:0000256" key="7">
    <source>
        <dbReference type="ARBA" id="ARBA00023002"/>
    </source>
</evidence>
<dbReference type="GO" id="GO:0016705">
    <property type="term" value="F:oxidoreductase activity, acting on paired donors, with incorporation or reduction of molecular oxygen"/>
    <property type="evidence" value="ECO:0007669"/>
    <property type="project" value="InterPro"/>
</dbReference>
<gene>
    <name evidence="11" type="ORF">GH714_015211</name>
</gene>
<evidence type="ECO:0000256" key="1">
    <source>
        <dbReference type="ARBA" id="ARBA00004167"/>
    </source>
</evidence>
<organism evidence="11 12">
    <name type="scientific">Hevea brasiliensis</name>
    <name type="common">Para rubber tree</name>
    <name type="synonym">Siphonia brasiliensis</name>
    <dbReference type="NCBI Taxonomy" id="3981"/>
    <lineage>
        <taxon>Eukaryota</taxon>
        <taxon>Viridiplantae</taxon>
        <taxon>Streptophyta</taxon>
        <taxon>Embryophyta</taxon>
        <taxon>Tracheophyta</taxon>
        <taxon>Spermatophyta</taxon>
        <taxon>Magnoliopsida</taxon>
        <taxon>eudicotyledons</taxon>
        <taxon>Gunneridae</taxon>
        <taxon>Pentapetalae</taxon>
        <taxon>rosids</taxon>
        <taxon>fabids</taxon>
        <taxon>Malpighiales</taxon>
        <taxon>Euphorbiaceae</taxon>
        <taxon>Crotonoideae</taxon>
        <taxon>Micrandreae</taxon>
        <taxon>Hevea</taxon>
    </lineage>
</organism>
<keyword evidence="5" id="KW-0479">Metal-binding</keyword>
<keyword evidence="9" id="KW-0503">Monooxygenase</keyword>
<keyword evidence="10" id="KW-0472">Membrane</keyword>
<proteinExistence type="inferred from homology"/>
<dbReference type="Gene3D" id="1.10.630.10">
    <property type="entry name" value="Cytochrome P450"/>
    <property type="match status" value="1"/>
</dbReference>
<evidence type="ECO:0000256" key="3">
    <source>
        <dbReference type="ARBA" id="ARBA00022617"/>
    </source>
</evidence>
<dbReference type="EMBL" id="JAAGAX010000018">
    <property type="protein sequence ID" value="KAF2283781.1"/>
    <property type="molecule type" value="Genomic_DNA"/>
</dbReference>
<evidence type="ECO:0000256" key="10">
    <source>
        <dbReference type="ARBA" id="ARBA00023136"/>
    </source>
</evidence>
<comment type="similarity">
    <text evidence="2">Belongs to the cytochrome P450 family.</text>
</comment>
<evidence type="ECO:0000256" key="4">
    <source>
        <dbReference type="ARBA" id="ARBA00022692"/>
    </source>
</evidence>
<dbReference type="InterPro" id="IPR036396">
    <property type="entry name" value="Cyt_P450_sf"/>
</dbReference>
<reference evidence="11 12" key="1">
    <citation type="journal article" date="2020" name="Mol. Plant">
        <title>The Chromosome-Based Rubber Tree Genome Provides New Insights into Spurge Genome Evolution and Rubber Biosynthesis.</title>
        <authorList>
            <person name="Liu J."/>
            <person name="Shi C."/>
            <person name="Shi C.C."/>
            <person name="Li W."/>
            <person name="Zhang Q.J."/>
            <person name="Zhang Y."/>
            <person name="Li K."/>
            <person name="Lu H.F."/>
            <person name="Shi C."/>
            <person name="Zhu S.T."/>
            <person name="Xiao Z.Y."/>
            <person name="Nan H."/>
            <person name="Yue Y."/>
            <person name="Zhu X.G."/>
            <person name="Wu Y."/>
            <person name="Hong X.N."/>
            <person name="Fan G.Y."/>
            <person name="Tong Y."/>
            <person name="Zhang D."/>
            <person name="Mao C.L."/>
            <person name="Liu Y.L."/>
            <person name="Hao S.J."/>
            <person name="Liu W.Q."/>
            <person name="Lv M.Q."/>
            <person name="Zhang H.B."/>
            <person name="Liu Y."/>
            <person name="Hu-Tang G.R."/>
            <person name="Wang J.P."/>
            <person name="Wang J.H."/>
            <person name="Sun Y.H."/>
            <person name="Ni S.B."/>
            <person name="Chen W.B."/>
            <person name="Zhang X.C."/>
            <person name="Jiao Y.N."/>
            <person name="Eichler E.E."/>
            <person name="Li G.H."/>
            <person name="Liu X."/>
            <person name="Gao L.Z."/>
        </authorList>
    </citation>
    <scope>NUCLEOTIDE SEQUENCE [LARGE SCALE GENOMIC DNA]</scope>
    <source>
        <strain evidence="12">cv. GT1</strain>
        <tissue evidence="11">Leaf</tissue>
    </source>
</reference>
<keyword evidence="8" id="KW-0408">Iron</keyword>
<evidence type="ECO:0008006" key="13">
    <source>
        <dbReference type="Google" id="ProtNLM"/>
    </source>
</evidence>
<dbReference type="GO" id="GO:0020037">
    <property type="term" value="F:heme binding"/>
    <property type="evidence" value="ECO:0007669"/>
    <property type="project" value="InterPro"/>
</dbReference>
<keyword evidence="3" id="KW-0349">Heme</keyword>
<evidence type="ECO:0000256" key="8">
    <source>
        <dbReference type="ARBA" id="ARBA00023004"/>
    </source>
</evidence>
<dbReference type="GO" id="GO:0016020">
    <property type="term" value="C:membrane"/>
    <property type="evidence" value="ECO:0007669"/>
    <property type="project" value="UniProtKB-SubCell"/>
</dbReference>
<sequence length="208" mass="23853">MCVCVGKLSSFCHEQIPQVKNLPPSLPALPILGHLHLLKETLQRSLQTLSRKYGSIISLRFGSRLVVVVSSPSAVKECFTTNDIIFANRPKLLVGKYIGYNYSMLGTDSYGKQWRNLRRIGTLEIFSSNRLNMCLDTRRDEIKIFLGKLYHVSGHGFAKVEMKSKFMELTYNIIMRMLSGKRYYGEDTEGLEEARKFREIVEETMRCA</sequence>
<evidence type="ECO:0000256" key="2">
    <source>
        <dbReference type="ARBA" id="ARBA00010617"/>
    </source>
</evidence>
<keyword evidence="4" id="KW-0812">Transmembrane</keyword>
<keyword evidence="7" id="KW-0560">Oxidoreductase</keyword>
<evidence type="ECO:0000256" key="5">
    <source>
        <dbReference type="ARBA" id="ARBA00022723"/>
    </source>
</evidence>
<comment type="subcellular location">
    <subcellularLocation>
        <location evidence="1">Membrane</location>
        <topology evidence="1">Single-pass membrane protein</topology>
    </subcellularLocation>
</comment>